<dbReference type="RefSeq" id="WP_350726555.1">
    <property type="nucleotide sequence ID" value="NZ_JBEPCO010000101.1"/>
</dbReference>
<keyword evidence="3" id="KW-1185">Reference proteome</keyword>
<evidence type="ECO:0008006" key="4">
    <source>
        <dbReference type="Google" id="ProtNLM"/>
    </source>
</evidence>
<proteinExistence type="predicted"/>
<feature type="transmembrane region" description="Helical" evidence="1">
    <location>
        <begin position="64"/>
        <end position="85"/>
    </location>
</feature>
<sequence length="306" mass="33008">MTTLLQELSKKLAERWATVLIGPGLLFTACAVIAHHLGSQHALDVTELRQYATQLARGRTTGNLLVIGAAITLGAVTAGLAVAGASRIVQALWMPTAPGWYVDALTHLRAARWDRADTALANATTAARQQQARDRVLGRPPATRFPTVLRYSRRRSRIGETRPDRPTWSAQRMADAATTVRGRYALDLNRLWPHLWAVSDGEIRADIGNVQENYAASSRLAAWGAAYLLLAGVTAWWPATLLAVILILTARNRARTAVGALAVLVVAATDLHIRDMAARLGVPCDNAFTAQTAADINTVLDTTTTP</sequence>
<protein>
    <recommendedName>
        <fullName evidence="4">Vegetative cell wall protein gp1</fullName>
    </recommendedName>
</protein>
<feature type="transmembrane region" description="Helical" evidence="1">
    <location>
        <begin position="227"/>
        <end position="248"/>
    </location>
</feature>
<keyword evidence="1" id="KW-1133">Transmembrane helix</keyword>
<comment type="caution">
    <text evidence="2">The sequence shown here is derived from an EMBL/GenBank/DDBJ whole genome shotgun (WGS) entry which is preliminary data.</text>
</comment>
<accession>A0ABV1VBT6</accession>
<evidence type="ECO:0000313" key="2">
    <source>
        <dbReference type="EMBL" id="MER6903958.1"/>
    </source>
</evidence>
<reference evidence="2 3" key="1">
    <citation type="submission" date="2024-06" db="EMBL/GenBank/DDBJ databases">
        <title>The Natural Products Discovery Center: Release of the First 8490 Sequenced Strains for Exploring Actinobacteria Biosynthetic Diversity.</title>
        <authorList>
            <person name="Kalkreuter E."/>
            <person name="Kautsar S.A."/>
            <person name="Yang D."/>
            <person name="Bader C.D."/>
            <person name="Teijaro C.N."/>
            <person name="Fluegel L."/>
            <person name="Davis C.M."/>
            <person name="Simpson J.R."/>
            <person name="Lauterbach L."/>
            <person name="Steele A.D."/>
            <person name="Gui C."/>
            <person name="Meng S."/>
            <person name="Li G."/>
            <person name="Viehrig K."/>
            <person name="Ye F."/>
            <person name="Su P."/>
            <person name="Kiefer A.F."/>
            <person name="Nichols A."/>
            <person name="Cepeda A.J."/>
            <person name="Yan W."/>
            <person name="Fan B."/>
            <person name="Jiang Y."/>
            <person name="Adhikari A."/>
            <person name="Zheng C.-J."/>
            <person name="Schuster L."/>
            <person name="Cowan T.M."/>
            <person name="Smanski M.J."/>
            <person name="Chevrette M.G."/>
            <person name="De Carvalho L.P.S."/>
            <person name="Shen B."/>
        </authorList>
    </citation>
    <scope>NUCLEOTIDE SEQUENCE [LARGE SCALE GENOMIC DNA]</scope>
    <source>
        <strain evidence="2 3">NPDC000632</strain>
    </source>
</reference>
<dbReference type="EMBL" id="JBEPCV010000005">
    <property type="protein sequence ID" value="MER6903958.1"/>
    <property type="molecule type" value="Genomic_DNA"/>
</dbReference>
<feature type="transmembrane region" description="Helical" evidence="1">
    <location>
        <begin position="12"/>
        <end position="34"/>
    </location>
</feature>
<dbReference type="Proteomes" id="UP001490330">
    <property type="component" value="Unassembled WGS sequence"/>
</dbReference>
<name>A0ABV1VBT6_9ACTN</name>
<gene>
    <name evidence="2" type="ORF">ABT322_09285</name>
</gene>
<organism evidence="2 3">
    <name type="scientific">Streptomyces flaveolus</name>
    <dbReference type="NCBI Taxonomy" id="67297"/>
    <lineage>
        <taxon>Bacteria</taxon>
        <taxon>Bacillati</taxon>
        <taxon>Actinomycetota</taxon>
        <taxon>Actinomycetes</taxon>
        <taxon>Kitasatosporales</taxon>
        <taxon>Streptomycetaceae</taxon>
        <taxon>Streptomyces</taxon>
    </lineage>
</organism>
<evidence type="ECO:0000313" key="3">
    <source>
        <dbReference type="Proteomes" id="UP001490330"/>
    </source>
</evidence>
<keyword evidence="1" id="KW-0812">Transmembrane</keyword>
<evidence type="ECO:0000256" key="1">
    <source>
        <dbReference type="SAM" id="Phobius"/>
    </source>
</evidence>
<keyword evidence="1" id="KW-0472">Membrane</keyword>